<evidence type="ECO:0000256" key="2">
    <source>
        <dbReference type="ARBA" id="ARBA00022475"/>
    </source>
</evidence>
<keyword evidence="3 6" id="KW-0812">Transmembrane</keyword>
<organism evidence="7">
    <name type="scientific">marine metagenome</name>
    <dbReference type="NCBI Taxonomy" id="408172"/>
    <lineage>
        <taxon>unclassified sequences</taxon>
        <taxon>metagenomes</taxon>
        <taxon>ecological metagenomes</taxon>
    </lineage>
</organism>
<feature type="transmembrane region" description="Helical" evidence="6">
    <location>
        <begin position="322"/>
        <end position="339"/>
    </location>
</feature>
<dbReference type="AlphaFoldDB" id="A0A381QM78"/>
<evidence type="ECO:0000313" key="7">
    <source>
        <dbReference type="EMBL" id="SUZ80431.1"/>
    </source>
</evidence>
<feature type="transmembrane region" description="Helical" evidence="6">
    <location>
        <begin position="292"/>
        <end position="310"/>
    </location>
</feature>
<feature type="transmembrane region" description="Helical" evidence="6">
    <location>
        <begin position="258"/>
        <end position="280"/>
    </location>
</feature>
<feature type="transmembrane region" description="Helical" evidence="6">
    <location>
        <begin position="87"/>
        <end position="110"/>
    </location>
</feature>
<proteinExistence type="predicted"/>
<dbReference type="PANTHER" id="PTHR33529:SF2">
    <property type="entry name" value="LIPOPOLYSACCHARIDE EXPORT SYSTEM PERMEASE PROTEIN LPTG"/>
    <property type="match status" value="1"/>
</dbReference>
<dbReference type="PANTHER" id="PTHR33529">
    <property type="entry name" value="SLR0882 PROTEIN-RELATED"/>
    <property type="match status" value="1"/>
</dbReference>
<dbReference type="InterPro" id="IPR005495">
    <property type="entry name" value="LptG/LptF_permease"/>
</dbReference>
<comment type="subcellular location">
    <subcellularLocation>
        <location evidence="1">Cell membrane</location>
        <topology evidence="1">Multi-pass membrane protein</topology>
    </subcellularLocation>
</comment>
<evidence type="ECO:0000256" key="5">
    <source>
        <dbReference type="ARBA" id="ARBA00023136"/>
    </source>
</evidence>
<dbReference type="GO" id="GO:0015920">
    <property type="term" value="P:lipopolysaccharide transport"/>
    <property type="evidence" value="ECO:0007669"/>
    <property type="project" value="TreeGrafter"/>
</dbReference>
<evidence type="ECO:0000256" key="4">
    <source>
        <dbReference type="ARBA" id="ARBA00022989"/>
    </source>
</evidence>
<accession>A0A381QM78</accession>
<name>A0A381QM78_9ZZZZ</name>
<keyword evidence="2" id="KW-1003">Cell membrane</keyword>
<dbReference type="InterPro" id="IPR030923">
    <property type="entry name" value="LptG"/>
</dbReference>
<evidence type="ECO:0008006" key="8">
    <source>
        <dbReference type="Google" id="ProtNLM"/>
    </source>
</evidence>
<dbReference type="GO" id="GO:0043190">
    <property type="term" value="C:ATP-binding cassette (ABC) transporter complex"/>
    <property type="evidence" value="ECO:0007669"/>
    <property type="project" value="InterPro"/>
</dbReference>
<feature type="transmembrane region" description="Helical" evidence="6">
    <location>
        <begin position="48"/>
        <end position="66"/>
    </location>
</feature>
<dbReference type="GO" id="GO:0055085">
    <property type="term" value="P:transmembrane transport"/>
    <property type="evidence" value="ECO:0007669"/>
    <property type="project" value="InterPro"/>
</dbReference>
<dbReference type="NCBIfam" id="TIGR04408">
    <property type="entry name" value="LptG_lptG"/>
    <property type="match status" value="1"/>
</dbReference>
<protein>
    <recommendedName>
        <fullName evidence="8">LPS export ABC transporter permease LptG</fullName>
    </recommendedName>
</protein>
<evidence type="ECO:0000256" key="1">
    <source>
        <dbReference type="ARBA" id="ARBA00004651"/>
    </source>
</evidence>
<evidence type="ECO:0000256" key="6">
    <source>
        <dbReference type="SAM" id="Phobius"/>
    </source>
</evidence>
<keyword evidence="5 6" id="KW-0472">Membrane</keyword>
<dbReference type="EMBL" id="UINC01001427">
    <property type="protein sequence ID" value="SUZ80431.1"/>
    <property type="molecule type" value="Genomic_DNA"/>
</dbReference>
<reference evidence="7" key="1">
    <citation type="submission" date="2018-05" db="EMBL/GenBank/DDBJ databases">
        <authorList>
            <person name="Lanie J.A."/>
            <person name="Ng W.-L."/>
            <person name="Kazmierczak K.M."/>
            <person name="Andrzejewski T.M."/>
            <person name="Davidsen T.M."/>
            <person name="Wayne K.J."/>
            <person name="Tettelin H."/>
            <person name="Glass J.I."/>
            <person name="Rusch D."/>
            <person name="Podicherti R."/>
            <person name="Tsui H.-C.T."/>
            <person name="Winkler M.E."/>
        </authorList>
    </citation>
    <scope>NUCLEOTIDE SEQUENCE</scope>
</reference>
<gene>
    <name evidence="7" type="ORF">METZ01_LOCUS33285</name>
</gene>
<sequence>MLTTIVLVLLVLLSLSMLFEFITQLGDLEGQYGIKEALLFSFLRLPQLSFDMMPIATLIGSLLSLGSLSTNSELVVIRTAGVSIGRLASMVAMSGAILLSITVLIGEFIAPPMDYFARTMRDEARYNQQGSAFGSEAWFKDGPIILHLERVNTEFDFGSIYLFKLNEDNSLNSIALADNSAIGPDEKWVLENYRETRFQDEDVQVSSSSTTIESFDIDSDLLGTTLVKPASLSARGLINYINYLNKNELSAIRYEMEFWSRIATTSTVVVMPILALTFVFGSLRYAGSGSRLMMGILIGLGYFLLSEMISNSGQVFHINPALISWVPTVILIIITAVALKRV</sequence>
<dbReference type="Pfam" id="PF03739">
    <property type="entry name" value="LptF_LptG"/>
    <property type="match status" value="1"/>
</dbReference>
<keyword evidence="4 6" id="KW-1133">Transmembrane helix</keyword>
<evidence type="ECO:0000256" key="3">
    <source>
        <dbReference type="ARBA" id="ARBA00022692"/>
    </source>
</evidence>